<dbReference type="InterPro" id="IPR043128">
    <property type="entry name" value="Rev_trsase/Diguanyl_cyclase"/>
</dbReference>
<feature type="domain" description="GGDEF" evidence="2">
    <location>
        <begin position="494"/>
        <end position="618"/>
    </location>
</feature>
<dbReference type="PANTHER" id="PTHR45138">
    <property type="entry name" value="REGULATORY COMPONENTS OF SENSORY TRANSDUCTION SYSTEM"/>
    <property type="match status" value="1"/>
</dbReference>
<feature type="transmembrane region" description="Helical" evidence="1">
    <location>
        <begin position="21"/>
        <end position="44"/>
    </location>
</feature>
<keyword evidence="3" id="KW-0808">Transferase</keyword>
<proteinExistence type="predicted"/>
<dbReference type="EC" id="2.7.7.65" evidence="3"/>
<dbReference type="NCBIfam" id="TIGR00254">
    <property type="entry name" value="GGDEF"/>
    <property type="match status" value="1"/>
</dbReference>
<dbReference type="GO" id="GO:0052621">
    <property type="term" value="F:diguanylate cyclase activity"/>
    <property type="evidence" value="ECO:0007669"/>
    <property type="project" value="UniProtKB-EC"/>
</dbReference>
<evidence type="ECO:0000313" key="4">
    <source>
        <dbReference type="Proteomes" id="UP001232750"/>
    </source>
</evidence>
<evidence type="ECO:0000313" key="3">
    <source>
        <dbReference type="EMBL" id="MDJ1650070.1"/>
    </source>
</evidence>
<dbReference type="SMART" id="SM00267">
    <property type="entry name" value="GGDEF"/>
    <property type="match status" value="1"/>
</dbReference>
<keyword evidence="1" id="KW-0472">Membrane</keyword>
<keyword evidence="1" id="KW-0812">Transmembrane</keyword>
<dbReference type="EMBL" id="JASJEU010000008">
    <property type="protein sequence ID" value="MDJ1650070.1"/>
    <property type="molecule type" value="Genomic_DNA"/>
</dbReference>
<dbReference type="Pfam" id="PF00990">
    <property type="entry name" value="GGDEF"/>
    <property type="match status" value="1"/>
</dbReference>
<organism evidence="3 4">
    <name type="scientific">Gordonibacter faecis</name>
    <dbReference type="NCBI Taxonomy" id="3047475"/>
    <lineage>
        <taxon>Bacteria</taxon>
        <taxon>Bacillati</taxon>
        <taxon>Actinomycetota</taxon>
        <taxon>Coriobacteriia</taxon>
        <taxon>Eggerthellales</taxon>
        <taxon>Eggerthellaceae</taxon>
        <taxon>Gordonibacter</taxon>
    </lineage>
</organism>
<gene>
    <name evidence="3" type="ORF">QNJ86_04610</name>
</gene>
<accession>A0ABT7DKL3</accession>
<name>A0ABT7DKL3_9ACTN</name>
<dbReference type="PROSITE" id="PS50887">
    <property type="entry name" value="GGDEF"/>
    <property type="match status" value="1"/>
</dbReference>
<dbReference type="Proteomes" id="UP001232750">
    <property type="component" value="Unassembled WGS sequence"/>
</dbReference>
<dbReference type="InterPro" id="IPR035965">
    <property type="entry name" value="PAS-like_dom_sf"/>
</dbReference>
<comment type="caution">
    <text evidence="3">The sequence shown here is derived from an EMBL/GenBank/DDBJ whole genome shotgun (WGS) entry which is preliminary data.</text>
</comment>
<sequence>MGTANESDHHHKRTPRRPGAFSARALAILVSSILLVAAVVAIVFDLYSMSLSDEFNKMSAEGMNDFTTAQKVEVEASIREVSSSLSTIRTLAEASDIDPEGAAFANFLAAWNERRSYQVTYASIESLKEGLKTSAIPERDEHTLELLENGESIVSDVRKSHRLNGYYYSIAEPVVKEGHVVGVLRSIVDARGLVTSTQVKSQISFLGSLLIKNDGTIVAVSQDMEPLNGRSLYDLLQDYGFDEAEVQRIRDNVENDYDVATIPIGWRDGRTVFFTSVRLNVNGWSIANFTEEASMTEHSQVILRDMVAAGSVLIVISAAACIAVALVLSRFRQKARRESERYAVLSEFTDTVLFEYSYADDVMELSPNARSVFTVAALKRTDYLKNGTPLVVVHAEDVQKIKELLENPAPEGEVHTLTLQARSATGEYRWYTVKCRYLYESDVPYAAVGKMVDVTQQRAVEEQLTWRSQIDGLTKALNKVTTEERVNEVLDTCEAGRLFVIDVDRFKQVNDRYGHSMGDRVLAGVARVLFEVFRQDDPVGRVGGDEFIVFAPGLSSEEAAEEKKEALRVQLVTLGRELGVSSLSASVGTARYPEDGARYEELFDVADRAMYRAKHARS</sequence>
<dbReference type="Gene3D" id="3.30.450.20">
    <property type="entry name" value="PAS domain"/>
    <property type="match status" value="1"/>
</dbReference>
<reference evidence="3 4" key="1">
    <citation type="submission" date="2023-05" db="EMBL/GenBank/DDBJ databases">
        <title>Gordonibacter KGMB12511T sp. nov., isolated from faeces of healthy Korean.</title>
        <authorList>
            <person name="Kim H.S."/>
            <person name="Kim J.-S."/>
            <person name="Suh M.K."/>
            <person name="Eom M.K."/>
            <person name="Do H.E."/>
            <person name="Lee J.-S."/>
        </authorList>
    </citation>
    <scope>NUCLEOTIDE SEQUENCE [LARGE SCALE GENOMIC DNA]</scope>
    <source>
        <strain evidence="3 4">KGMB12511</strain>
    </source>
</reference>
<dbReference type="SUPFAM" id="SSF55785">
    <property type="entry name" value="PYP-like sensor domain (PAS domain)"/>
    <property type="match status" value="1"/>
</dbReference>
<keyword evidence="3" id="KW-0548">Nucleotidyltransferase</keyword>
<keyword evidence="4" id="KW-1185">Reference proteome</keyword>
<dbReference type="CDD" id="cd01949">
    <property type="entry name" value="GGDEF"/>
    <property type="match status" value="1"/>
</dbReference>
<dbReference type="InterPro" id="IPR050469">
    <property type="entry name" value="Diguanylate_Cyclase"/>
</dbReference>
<dbReference type="InterPro" id="IPR000160">
    <property type="entry name" value="GGDEF_dom"/>
</dbReference>
<dbReference type="InterPro" id="IPR029787">
    <property type="entry name" value="Nucleotide_cyclase"/>
</dbReference>
<dbReference type="RefSeq" id="WP_283831421.1">
    <property type="nucleotide sequence ID" value="NZ_JASJEU010000008.1"/>
</dbReference>
<dbReference type="Gene3D" id="3.30.70.270">
    <property type="match status" value="1"/>
</dbReference>
<keyword evidence="1" id="KW-1133">Transmembrane helix</keyword>
<evidence type="ECO:0000259" key="2">
    <source>
        <dbReference type="PROSITE" id="PS50887"/>
    </source>
</evidence>
<evidence type="ECO:0000256" key="1">
    <source>
        <dbReference type="SAM" id="Phobius"/>
    </source>
</evidence>
<dbReference type="PANTHER" id="PTHR45138:SF24">
    <property type="entry name" value="DIGUANYLATE CYCLASE DGCC-RELATED"/>
    <property type="match status" value="1"/>
</dbReference>
<dbReference type="SUPFAM" id="SSF55073">
    <property type="entry name" value="Nucleotide cyclase"/>
    <property type="match status" value="1"/>
</dbReference>
<protein>
    <submittedName>
        <fullName evidence="3">GGDEF domain-containing protein</fullName>
        <ecNumber evidence="3">2.7.7.65</ecNumber>
    </submittedName>
</protein>
<feature type="transmembrane region" description="Helical" evidence="1">
    <location>
        <begin position="306"/>
        <end position="328"/>
    </location>
</feature>